<gene>
    <name evidence="6" type="ORF">G3I59_08935</name>
</gene>
<dbReference type="InterPro" id="IPR042098">
    <property type="entry name" value="TauD-like_sf"/>
</dbReference>
<evidence type="ECO:0000256" key="4">
    <source>
        <dbReference type="ARBA" id="ARBA00023194"/>
    </source>
</evidence>
<feature type="domain" description="TauD/TfdA-like" evidence="5">
    <location>
        <begin position="43"/>
        <end position="332"/>
    </location>
</feature>
<dbReference type="EMBL" id="JAAGNC010000060">
    <property type="protein sequence ID" value="NEC55715.1"/>
    <property type="molecule type" value="Genomic_DNA"/>
</dbReference>
<keyword evidence="3" id="KW-0408">Iron</keyword>
<dbReference type="InterPro" id="IPR003819">
    <property type="entry name" value="TauD/TfdA-like"/>
</dbReference>
<evidence type="ECO:0000313" key="7">
    <source>
        <dbReference type="Proteomes" id="UP000470404"/>
    </source>
</evidence>
<evidence type="ECO:0000259" key="5">
    <source>
        <dbReference type="Pfam" id="PF02668"/>
    </source>
</evidence>
<dbReference type="InterPro" id="IPR050411">
    <property type="entry name" value="AlphaKG_dependent_hydroxylases"/>
</dbReference>
<dbReference type="Pfam" id="PF02668">
    <property type="entry name" value="TauD"/>
    <property type="match status" value="1"/>
</dbReference>
<name>A0ABX0BMT6_9PSEU</name>
<evidence type="ECO:0000256" key="3">
    <source>
        <dbReference type="ARBA" id="ARBA00023004"/>
    </source>
</evidence>
<accession>A0ABX0BMT6</accession>
<proteinExistence type="predicted"/>
<dbReference type="Proteomes" id="UP000470404">
    <property type="component" value="Unassembled WGS sequence"/>
</dbReference>
<evidence type="ECO:0000256" key="2">
    <source>
        <dbReference type="ARBA" id="ARBA00023002"/>
    </source>
</evidence>
<reference evidence="6 7" key="1">
    <citation type="submission" date="2020-01" db="EMBL/GenBank/DDBJ databases">
        <title>Insect and environment-associated Actinomycetes.</title>
        <authorList>
            <person name="Currrie C."/>
            <person name="Chevrette M."/>
            <person name="Carlson C."/>
            <person name="Stubbendieck R."/>
            <person name="Wendt-Pienkowski E."/>
        </authorList>
    </citation>
    <scope>NUCLEOTIDE SEQUENCE [LARGE SCALE GENOMIC DNA]</scope>
    <source>
        <strain evidence="6 7">SID8386</strain>
    </source>
</reference>
<comment type="cofactor">
    <cofactor evidence="1">
        <name>Fe(2+)</name>
        <dbReference type="ChEBI" id="CHEBI:29033"/>
    </cofactor>
</comment>
<evidence type="ECO:0000313" key="6">
    <source>
        <dbReference type="EMBL" id="NEC55715.1"/>
    </source>
</evidence>
<sequence>MTTPSPLNSPVARRRVAVSGRGLVTVDAAGRGVLSVARPTVPTVDLAAWLKDSKPQVQEILNERGAVLFRGFPIREPADFQAVVKVWSPALLSYTYGSTPRSKSAVEGVYTSTEYPADQTIPQHNEMAYARVWPRYLWFYCETAAPVGGATPLADNRRVGERLDPALFASFAARGVRYVRNYGSGLDLSWQQAFETEDPKEVEELCRDQEIDFDWQETGRLRTSQRCPAVVEHPATGTDLWFNQAHLFHTSALSAEVRASLLELGPGQLPRQAYYGDGEPIEDAALDEVRAAFEAETVRQPWERGDVLLIDNMLVSHGRDPYEGPRRVLVAMTDEHDGRTGATR</sequence>
<comment type="caution">
    <text evidence="6">The sequence shown here is derived from an EMBL/GenBank/DDBJ whole genome shotgun (WGS) entry which is preliminary data.</text>
</comment>
<dbReference type="Gene3D" id="3.60.130.10">
    <property type="entry name" value="Clavaminate synthase-like"/>
    <property type="match status" value="1"/>
</dbReference>
<keyword evidence="7" id="KW-1185">Reference proteome</keyword>
<keyword evidence="6" id="KW-0223">Dioxygenase</keyword>
<dbReference type="PANTHER" id="PTHR10696">
    <property type="entry name" value="GAMMA-BUTYROBETAINE HYDROXYLASE-RELATED"/>
    <property type="match status" value="1"/>
</dbReference>
<dbReference type="SUPFAM" id="SSF51197">
    <property type="entry name" value="Clavaminate synthase-like"/>
    <property type="match status" value="1"/>
</dbReference>
<keyword evidence="2" id="KW-0560">Oxidoreductase</keyword>
<keyword evidence="4" id="KW-0045">Antibiotic biosynthesis</keyword>
<dbReference type="GO" id="GO:0051213">
    <property type="term" value="F:dioxygenase activity"/>
    <property type="evidence" value="ECO:0007669"/>
    <property type="project" value="UniProtKB-KW"/>
</dbReference>
<protein>
    <submittedName>
        <fullName evidence="6">TauD/TfdA family dioxygenase</fullName>
    </submittedName>
</protein>
<dbReference type="PANTHER" id="PTHR10696:SF56">
    <property type="entry name" value="TAUD_TFDA-LIKE DOMAIN-CONTAINING PROTEIN"/>
    <property type="match status" value="1"/>
</dbReference>
<organism evidence="6 7">
    <name type="scientific">Amycolatopsis rubida</name>
    <dbReference type="NCBI Taxonomy" id="112413"/>
    <lineage>
        <taxon>Bacteria</taxon>
        <taxon>Bacillati</taxon>
        <taxon>Actinomycetota</taxon>
        <taxon>Actinomycetes</taxon>
        <taxon>Pseudonocardiales</taxon>
        <taxon>Pseudonocardiaceae</taxon>
        <taxon>Amycolatopsis</taxon>
    </lineage>
</organism>
<evidence type="ECO:0000256" key="1">
    <source>
        <dbReference type="ARBA" id="ARBA00001954"/>
    </source>
</evidence>